<gene>
    <name evidence="2" type="ORF">AFUS01_LOCUS19333</name>
</gene>
<evidence type="ECO:0000256" key="1">
    <source>
        <dbReference type="SAM" id="Phobius"/>
    </source>
</evidence>
<dbReference type="PANTHER" id="PTHR31650">
    <property type="entry name" value="O-ACYLTRANSFERASE (WSD1-LIKE) FAMILY PROTEIN"/>
    <property type="match status" value="1"/>
</dbReference>
<dbReference type="OrthoDB" id="619536at2759"/>
<evidence type="ECO:0000313" key="2">
    <source>
        <dbReference type="EMBL" id="CAG7730710.1"/>
    </source>
</evidence>
<name>A0A8J2K0X5_9HEXA</name>
<sequence>MKDSSTSIPLQCAPIIPIAISFLLYMFLIPIYTCFLIYRAIVILIWKLARPDLDSIVSDYDAIFTPSKPGKASAFIVLCLVVDGEISATRIREMFQERVTHFRNSTGELIFRKLFQTSTTFLGYMFRKTDTEFRLENHIRNYDYHKTSKIPKPSDDKTVQQTLAGLTTAPWNPNRSPWELLVASDYNGHQTLLIFRIDHILCDVYSLIELFRVLFQSPFSTPEMKRNNRSLSTWDKLGVILTLPYEMTTVLPIIWRGRTLAPFDPTVKPLCHTSKNVPIGTIKAIKKKYNVEFATIMHSATNAALQHALEVVGKKAPRDMDIGTVTPLPGHPEGLCNHWISFLTEYPCQSDTSVERLYRTERVIKKNESSPFCLAFTYSLCLVTKLPVRIVRTLLACTYARVPSLAVSSFPTSTSREYIDGLEVVDAYPSGCVTTGIGMEVTSWGVNNRQRTTFWACENILKSPVAPGTLSNFYMEDIEELYGHENLKVKKDARIFPLSKSAESYLPASSFK</sequence>
<dbReference type="AlphaFoldDB" id="A0A8J2K0X5"/>
<proteinExistence type="predicted"/>
<dbReference type="PANTHER" id="PTHR31650:SF1">
    <property type="entry name" value="WAX ESTER SYNTHASE_DIACYLGLYCEROL ACYLTRANSFERASE 4-RELATED"/>
    <property type="match status" value="1"/>
</dbReference>
<accession>A0A8J2K0X5</accession>
<dbReference type="Proteomes" id="UP000708208">
    <property type="component" value="Unassembled WGS sequence"/>
</dbReference>
<dbReference type="GO" id="GO:0019432">
    <property type="term" value="P:triglyceride biosynthetic process"/>
    <property type="evidence" value="ECO:0007669"/>
    <property type="project" value="TreeGrafter"/>
</dbReference>
<organism evidence="2 3">
    <name type="scientific">Allacma fusca</name>
    <dbReference type="NCBI Taxonomy" id="39272"/>
    <lineage>
        <taxon>Eukaryota</taxon>
        <taxon>Metazoa</taxon>
        <taxon>Ecdysozoa</taxon>
        <taxon>Arthropoda</taxon>
        <taxon>Hexapoda</taxon>
        <taxon>Collembola</taxon>
        <taxon>Symphypleona</taxon>
        <taxon>Sminthuridae</taxon>
        <taxon>Allacma</taxon>
    </lineage>
</organism>
<dbReference type="InterPro" id="IPR045034">
    <property type="entry name" value="O-acyltransferase_WSD1-like"/>
</dbReference>
<dbReference type="EMBL" id="CAJVCH010198716">
    <property type="protein sequence ID" value="CAG7730710.1"/>
    <property type="molecule type" value="Genomic_DNA"/>
</dbReference>
<protein>
    <recommendedName>
        <fullName evidence="4">Diacylglycerol O-acyltransferase</fullName>
    </recommendedName>
</protein>
<evidence type="ECO:0008006" key="4">
    <source>
        <dbReference type="Google" id="ProtNLM"/>
    </source>
</evidence>
<keyword evidence="3" id="KW-1185">Reference proteome</keyword>
<dbReference type="GO" id="GO:0008374">
    <property type="term" value="F:O-acyltransferase activity"/>
    <property type="evidence" value="ECO:0007669"/>
    <property type="project" value="InterPro"/>
</dbReference>
<keyword evidence="1" id="KW-0812">Transmembrane</keyword>
<evidence type="ECO:0000313" key="3">
    <source>
        <dbReference type="Proteomes" id="UP000708208"/>
    </source>
</evidence>
<comment type="caution">
    <text evidence="2">The sequence shown here is derived from an EMBL/GenBank/DDBJ whole genome shotgun (WGS) entry which is preliminary data.</text>
</comment>
<keyword evidence="1" id="KW-0472">Membrane</keyword>
<keyword evidence="1" id="KW-1133">Transmembrane helix</keyword>
<reference evidence="2" key="1">
    <citation type="submission" date="2021-06" db="EMBL/GenBank/DDBJ databases">
        <authorList>
            <person name="Hodson N. C."/>
            <person name="Mongue J. A."/>
            <person name="Jaron S. K."/>
        </authorList>
    </citation>
    <scope>NUCLEOTIDE SEQUENCE</scope>
</reference>
<dbReference type="GO" id="GO:0005886">
    <property type="term" value="C:plasma membrane"/>
    <property type="evidence" value="ECO:0007669"/>
    <property type="project" value="TreeGrafter"/>
</dbReference>
<feature type="transmembrane region" description="Helical" evidence="1">
    <location>
        <begin position="15"/>
        <end position="38"/>
    </location>
</feature>